<dbReference type="Proteomes" id="UP000708208">
    <property type="component" value="Unassembled WGS sequence"/>
</dbReference>
<organism evidence="1 2">
    <name type="scientific">Allacma fusca</name>
    <dbReference type="NCBI Taxonomy" id="39272"/>
    <lineage>
        <taxon>Eukaryota</taxon>
        <taxon>Metazoa</taxon>
        <taxon>Ecdysozoa</taxon>
        <taxon>Arthropoda</taxon>
        <taxon>Hexapoda</taxon>
        <taxon>Collembola</taxon>
        <taxon>Symphypleona</taxon>
        <taxon>Sminthuridae</taxon>
        <taxon>Allacma</taxon>
    </lineage>
</organism>
<comment type="caution">
    <text evidence="1">The sequence shown here is derived from an EMBL/GenBank/DDBJ whole genome shotgun (WGS) entry which is preliminary data.</text>
</comment>
<name>A0A8J2K2B4_9HEXA</name>
<accession>A0A8J2K2B4</accession>
<evidence type="ECO:0000313" key="2">
    <source>
        <dbReference type="Proteomes" id="UP000708208"/>
    </source>
</evidence>
<evidence type="ECO:0000313" key="1">
    <source>
        <dbReference type="EMBL" id="CAG7726391.1"/>
    </source>
</evidence>
<dbReference type="EMBL" id="CAJVCH010134857">
    <property type="protein sequence ID" value="CAG7726391.1"/>
    <property type="molecule type" value="Genomic_DNA"/>
</dbReference>
<feature type="non-terminal residue" evidence="1">
    <location>
        <position position="1"/>
    </location>
</feature>
<reference evidence="1" key="1">
    <citation type="submission" date="2021-06" db="EMBL/GenBank/DDBJ databases">
        <authorList>
            <person name="Hodson N. C."/>
            <person name="Mongue J. A."/>
            <person name="Jaron S. K."/>
        </authorList>
    </citation>
    <scope>NUCLEOTIDE SEQUENCE</scope>
</reference>
<proteinExistence type="predicted"/>
<gene>
    <name evidence="1" type="ORF">AFUS01_LOCUS15306</name>
</gene>
<keyword evidence="2" id="KW-1185">Reference proteome</keyword>
<sequence>IILEIHESEEDSNSNLELDVRAELERFIPRIDSSASTSKTSASKKYLSKLKILTYCNLVNCPTPPQNLEQLEQFIKNSISTLTLNEDNHGNEIALIADDIRSLSSAGLRQLTI</sequence>
<dbReference type="AlphaFoldDB" id="A0A8J2K2B4"/>
<protein>
    <submittedName>
        <fullName evidence="1">Uncharacterized protein</fullName>
    </submittedName>
</protein>